<dbReference type="PANTHER" id="PTHR11799:SF12">
    <property type="entry name" value="PARAOXONASE-RELATED"/>
    <property type="match status" value="1"/>
</dbReference>
<dbReference type="InterPro" id="IPR051288">
    <property type="entry name" value="Serum_paraoxonase/arylesterase"/>
</dbReference>
<dbReference type="PANTHER" id="PTHR11799">
    <property type="entry name" value="PARAOXONASE"/>
    <property type="match status" value="1"/>
</dbReference>
<proteinExistence type="predicted"/>
<reference evidence="2" key="1">
    <citation type="submission" date="2023-10" db="EMBL/GenBank/DDBJ databases">
        <authorList>
            <person name="Hackl T."/>
        </authorList>
    </citation>
    <scope>NUCLEOTIDE SEQUENCE</scope>
</reference>
<evidence type="ECO:0000313" key="3">
    <source>
        <dbReference type="Proteomes" id="UP001295740"/>
    </source>
</evidence>
<dbReference type="SUPFAM" id="SSF63829">
    <property type="entry name" value="Calcium-dependent phosphotriesterase"/>
    <property type="match status" value="1"/>
</dbReference>
<accession>A0AAI8VFE5</accession>
<feature type="signal peptide" evidence="1">
    <location>
        <begin position="1"/>
        <end position="16"/>
    </location>
</feature>
<gene>
    <name evidence="2" type="ORF">KHLLAP_LOCUS4118</name>
</gene>
<name>A0AAI8VFE5_9PEZI</name>
<comment type="caution">
    <text evidence="2">The sequence shown here is derived from an EMBL/GenBank/DDBJ whole genome shotgun (WGS) entry which is preliminary data.</text>
</comment>
<dbReference type="Proteomes" id="UP001295740">
    <property type="component" value="Unassembled WGS sequence"/>
</dbReference>
<keyword evidence="1" id="KW-0732">Signal</keyword>
<sequence>MVLLLSLAMTLLGAFAALVYGPVKHTCEVMGLFRPHGDAWVNIHGIENRVIPDTVACEDLHYHEASGMLYSACSGDIEEMAGWFPGATALDHPEKASHGTLVVIDPKTMRSQKLTLSNFKGPFVAHGISVFSSASDPKTVYVFAINHLPNPLWKAGSSTQPKAASQIEVFTHTVGSRTAKHLRSISHPKIRTPNDVLALSEHEFLVTNDHYYREGPMRLVEELIRDLRAWTDLVHVRFDDEGNVNATVSLDSIPTNNGLGWGPDRQQVLISDAIGGRIYFAGLPDPANRTVVVSHHVKTGSVVDNPKYFSDPYAGLDGKGKDYSGYLLPGIGRGLDFVNNYGDATGKAPLSSHVAYLPAVAGKDKARSLENPARLIFSDDGTAMRGATTGVLVAIDPAVNDGKREGWLFVTGVVAPHMLATRIDFETVLG</sequence>
<evidence type="ECO:0000256" key="1">
    <source>
        <dbReference type="SAM" id="SignalP"/>
    </source>
</evidence>
<keyword evidence="3" id="KW-1185">Reference proteome</keyword>
<dbReference type="AlphaFoldDB" id="A0AAI8VFE5"/>
<dbReference type="EMBL" id="CAUWAG010000006">
    <property type="protein sequence ID" value="CAJ2503650.1"/>
    <property type="molecule type" value="Genomic_DNA"/>
</dbReference>
<organism evidence="2 3">
    <name type="scientific">Anthostomella pinea</name>
    <dbReference type="NCBI Taxonomy" id="933095"/>
    <lineage>
        <taxon>Eukaryota</taxon>
        <taxon>Fungi</taxon>
        <taxon>Dikarya</taxon>
        <taxon>Ascomycota</taxon>
        <taxon>Pezizomycotina</taxon>
        <taxon>Sordariomycetes</taxon>
        <taxon>Xylariomycetidae</taxon>
        <taxon>Xylariales</taxon>
        <taxon>Xylariaceae</taxon>
        <taxon>Anthostomella</taxon>
    </lineage>
</organism>
<protein>
    <submittedName>
        <fullName evidence="2">Uu.00g110440.m01.CDS01</fullName>
    </submittedName>
</protein>
<feature type="chain" id="PRO_5042607965" evidence="1">
    <location>
        <begin position="17"/>
        <end position="430"/>
    </location>
</feature>
<dbReference type="Gene3D" id="2.120.10.30">
    <property type="entry name" value="TolB, C-terminal domain"/>
    <property type="match status" value="1"/>
</dbReference>
<dbReference type="InterPro" id="IPR011042">
    <property type="entry name" value="6-blade_b-propeller_TolB-like"/>
</dbReference>
<evidence type="ECO:0000313" key="2">
    <source>
        <dbReference type="EMBL" id="CAJ2503650.1"/>
    </source>
</evidence>